<feature type="transmembrane region" description="Helical" evidence="1">
    <location>
        <begin position="6"/>
        <end position="24"/>
    </location>
</feature>
<dbReference type="SUPFAM" id="SSF52980">
    <property type="entry name" value="Restriction endonuclease-like"/>
    <property type="match status" value="1"/>
</dbReference>
<sequence>MTEADIFWLLAFIIVLIIVVRDMYKKHKYKKEYNLLRQEEIARNTQREKLRIKREREICQLNIDEIDCMEGKEFEQYLRVLFQSLDYHVEVTKESGDFGADLILTNNNNKIIVQAKRYKNNVGIQAVQEIVGAKGYYNADHAWVVTNSYFTAPARKLAAANEVLLIDRELLIKLSAQVNQEKLKETV</sequence>
<dbReference type="InterPro" id="IPR011856">
    <property type="entry name" value="tRNA_endonuc-like_dom_sf"/>
</dbReference>
<dbReference type="InterPro" id="IPR011335">
    <property type="entry name" value="Restrct_endonuc-II-like"/>
</dbReference>
<dbReference type="PANTHER" id="PTHR30015">
    <property type="entry name" value="MRR RESTRICTION SYSTEM PROTEIN"/>
    <property type="match status" value="1"/>
</dbReference>
<proteinExistence type="predicted"/>
<evidence type="ECO:0000313" key="4">
    <source>
        <dbReference type="Proteomes" id="UP001291930"/>
    </source>
</evidence>
<evidence type="ECO:0000259" key="2">
    <source>
        <dbReference type="Pfam" id="PF04471"/>
    </source>
</evidence>
<dbReference type="EMBL" id="JAXOVW010000004">
    <property type="protein sequence ID" value="MDZ5606171.1"/>
    <property type="molecule type" value="Genomic_DNA"/>
</dbReference>
<dbReference type="Gene3D" id="3.40.1350.10">
    <property type="match status" value="1"/>
</dbReference>
<dbReference type="Pfam" id="PF04471">
    <property type="entry name" value="Mrr_cat"/>
    <property type="match status" value="1"/>
</dbReference>
<name>A0ABU5JRY2_9BACI</name>
<keyword evidence="1" id="KW-1133">Transmembrane helix</keyword>
<keyword evidence="3" id="KW-0255">Endonuclease</keyword>
<comment type="caution">
    <text evidence="3">The sequence shown here is derived from an EMBL/GenBank/DDBJ whole genome shotgun (WGS) entry which is preliminary data.</text>
</comment>
<organism evidence="3 4">
    <name type="scientific">Bacillus bingmayongensis</name>
    <dbReference type="NCBI Taxonomy" id="1150157"/>
    <lineage>
        <taxon>Bacteria</taxon>
        <taxon>Bacillati</taxon>
        <taxon>Bacillota</taxon>
        <taxon>Bacilli</taxon>
        <taxon>Bacillales</taxon>
        <taxon>Bacillaceae</taxon>
        <taxon>Bacillus</taxon>
    </lineage>
</organism>
<protein>
    <submittedName>
        <fullName evidence="3">Restriction endonuclease</fullName>
    </submittedName>
</protein>
<keyword evidence="1" id="KW-0812">Transmembrane</keyword>
<dbReference type="PANTHER" id="PTHR30015:SF6">
    <property type="entry name" value="SLL1429 PROTEIN"/>
    <property type="match status" value="1"/>
</dbReference>
<keyword evidence="4" id="KW-1185">Reference proteome</keyword>
<reference evidence="4" key="1">
    <citation type="submission" date="2023-11" db="EMBL/GenBank/DDBJ databases">
        <title>Genome Sequence of Bacillus pseudomycoides stain BUPM19.</title>
        <authorList>
            <person name="Farhat A."/>
        </authorList>
    </citation>
    <scope>NUCLEOTIDE SEQUENCE [LARGE SCALE GENOMIC DNA]</scope>
    <source>
        <strain evidence="4">BUPM19</strain>
    </source>
</reference>
<accession>A0ABU5JRY2</accession>
<evidence type="ECO:0000256" key="1">
    <source>
        <dbReference type="SAM" id="Phobius"/>
    </source>
</evidence>
<dbReference type="Proteomes" id="UP001291930">
    <property type="component" value="Unassembled WGS sequence"/>
</dbReference>
<dbReference type="RefSeq" id="WP_374216777.1">
    <property type="nucleotide sequence ID" value="NZ_JAXOVW010000004.1"/>
</dbReference>
<keyword evidence="3" id="KW-0540">Nuclease</keyword>
<dbReference type="GO" id="GO:0004519">
    <property type="term" value="F:endonuclease activity"/>
    <property type="evidence" value="ECO:0007669"/>
    <property type="project" value="UniProtKB-KW"/>
</dbReference>
<keyword evidence="3" id="KW-0378">Hydrolase</keyword>
<evidence type="ECO:0000313" key="3">
    <source>
        <dbReference type="EMBL" id="MDZ5606171.1"/>
    </source>
</evidence>
<gene>
    <name evidence="3" type="ORF">U2I54_03380</name>
</gene>
<feature type="domain" description="Restriction endonuclease type IV Mrr" evidence="2">
    <location>
        <begin position="67"/>
        <end position="174"/>
    </location>
</feature>
<keyword evidence="1" id="KW-0472">Membrane</keyword>
<dbReference type="InterPro" id="IPR007560">
    <property type="entry name" value="Restrct_endonuc_IV_Mrr"/>
</dbReference>
<dbReference type="InterPro" id="IPR052906">
    <property type="entry name" value="Type_IV_Methyl-Rstrct_Enzyme"/>
</dbReference>